<dbReference type="CDD" id="cd00519">
    <property type="entry name" value="Lipase_3"/>
    <property type="match status" value="1"/>
</dbReference>
<feature type="transmembrane region" description="Helical" evidence="1">
    <location>
        <begin position="21"/>
        <end position="40"/>
    </location>
</feature>
<dbReference type="InterPro" id="IPR055782">
    <property type="entry name" value="DUF7358"/>
</dbReference>
<dbReference type="EMBL" id="KZ451976">
    <property type="protein sequence ID" value="PKA55926.1"/>
    <property type="molecule type" value="Genomic_DNA"/>
</dbReference>
<feature type="transmembrane region" description="Helical" evidence="1">
    <location>
        <begin position="52"/>
        <end position="75"/>
    </location>
</feature>
<dbReference type="GO" id="GO:0006629">
    <property type="term" value="P:lipid metabolic process"/>
    <property type="evidence" value="ECO:0007669"/>
    <property type="project" value="InterPro"/>
</dbReference>
<dbReference type="Proteomes" id="UP000236161">
    <property type="component" value="Unassembled WGS sequence"/>
</dbReference>
<feature type="transmembrane region" description="Helical" evidence="1">
    <location>
        <begin position="109"/>
        <end position="135"/>
    </location>
</feature>
<sequence length="709" mass="78886">MADFAKESCNLASKLGRIRRISWILGIGNLAVLSLGWYLSSTPLSRCSGGERLPFASVAFGGGFKLAAMVGAAIAQQATAATIVGHQIEGYVAVDSVIRHKRRKRYRRWLCWARFGMAITVLQSLAALYLSYIVISDFSYGGELTKCFLGDDGAATYWKKLFIASFVVLAWLVFIIQCCAGSDVLRWRSFYATYDAAWKTHYEEVFDHGIREALCCLGRVKYLSALEEDEVYSVARLLGDIVVYRGSGTRHLELLAGLALLQGHKEVQNLFNELDEAPPALIEEATFFHPYAEAAYTKRFDIQGLELFTFTISTVLAKFLTVWYSYLVCSLGSQKKREAAYFVVVLHEQRSLVIAVRGTETPEDLITDGNHHLSSSLRQRVLSTFPHYGHSGIVESARELFVQLDDQSSCKDDLLSETPGFLSSLLGSGCECQGYKVYIVGHSLGGAVATMLGLRLAQRYPNLHVYAYGTPPCVDEVVAEACSDFVTTIVCNDEFSARLSVNAVLRLRSAAITALSDDTSNSALVHKLALRILRLNERQMIGKNHNARAPFQRTTAVVDCDYTCGSNCNHGQDVGSSTFDKDDFTKHSEQLPTIVSGDTLSFGDETSRMVEESRLSTEVLLGDSPELYLPGLIIHLVQEHGNPSSSWWIQENKAGYRALLARRESFRDIVINLYMFLDHLPWRCQHALQKVLQRRRSQGQRSSDGEEIA</sequence>
<evidence type="ECO:0000256" key="1">
    <source>
        <dbReference type="SAM" id="Phobius"/>
    </source>
</evidence>
<dbReference type="Pfam" id="PF24057">
    <property type="entry name" value="DUF7358"/>
    <property type="match status" value="1"/>
</dbReference>
<dbReference type="OrthoDB" id="438440at2759"/>
<dbReference type="Pfam" id="PF01764">
    <property type="entry name" value="Lipase_3"/>
    <property type="match status" value="1"/>
</dbReference>
<evidence type="ECO:0000313" key="5">
    <source>
        <dbReference type="Proteomes" id="UP000236161"/>
    </source>
</evidence>
<dbReference type="InterPro" id="IPR002921">
    <property type="entry name" value="Fungal_lipase-type"/>
</dbReference>
<proteinExistence type="predicted"/>
<accession>A0A2I0AKE2</accession>
<evidence type="ECO:0000259" key="3">
    <source>
        <dbReference type="Pfam" id="PF24057"/>
    </source>
</evidence>
<dbReference type="PANTHER" id="PTHR47030">
    <property type="entry name" value="LIPASE CLASS 3 FAMILY PROTEIN"/>
    <property type="match status" value="1"/>
</dbReference>
<reference evidence="4 5" key="1">
    <citation type="journal article" date="2017" name="Nature">
        <title>The Apostasia genome and the evolution of orchids.</title>
        <authorList>
            <person name="Zhang G.Q."/>
            <person name="Liu K.W."/>
            <person name="Li Z."/>
            <person name="Lohaus R."/>
            <person name="Hsiao Y.Y."/>
            <person name="Niu S.C."/>
            <person name="Wang J.Y."/>
            <person name="Lin Y.C."/>
            <person name="Xu Q."/>
            <person name="Chen L.J."/>
            <person name="Yoshida K."/>
            <person name="Fujiwara S."/>
            <person name="Wang Z.W."/>
            <person name="Zhang Y.Q."/>
            <person name="Mitsuda N."/>
            <person name="Wang M."/>
            <person name="Liu G.H."/>
            <person name="Pecoraro L."/>
            <person name="Huang H.X."/>
            <person name="Xiao X.J."/>
            <person name="Lin M."/>
            <person name="Wu X.Y."/>
            <person name="Wu W.L."/>
            <person name="Chen Y.Y."/>
            <person name="Chang S.B."/>
            <person name="Sakamoto S."/>
            <person name="Ohme-Takagi M."/>
            <person name="Yagi M."/>
            <person name="Zeng S.J."/>
            <person name="Shen C.Y."/>
            <person name="Yeh C.M."/>
            <person name="Luo Y.B."/>
            <person name="Tsai W.C."/>
            <person name="Van de Peer Y."/>
            <person name="Liu Z.J."/>
        </authorList>
    </citation>
    <scope>NUCLEOTIDE SEQUENCE [LARGE SCALE GENOMIC DNA]</scope>
    <source>
        <strain evidence="5">cv. Shenzhen</strain>
        <tissue evidence="4">Stem</tissue>
    </source>
</reference>
<feature type="transmembrane region" description="Helical" evidence="1">
    <location>
        <begin position="307"/>
        <end position="327"/>
    </location>
</feature>
<dbReference type="GO" id="GO:0016787">
    <property type="term" value="F:hydrolase activity"/>
    <property type="evidence" value="ECO:0007669"/>
    <property type="project" value="UniProtKB-KW"/>
</dbReference>
<keyword evidence="1" id="KW-0812">Transmembrane</keyword>
<keyword evidence="1" id="KW-1133">Transmembrane helix</keyword>
<dbReference type="InterPro" id="IPR029058">
    <property type="entry name" value="AB_hydrolase_fold"/>
</dbReference>
<feature type="transmembrane region" description="Helical" evidence="1">
    <location>
        <begin position="161"/>
        <end position="180"/>
    </location>
</feature>
<keyword evidence="1" id="KW-0472">Membrane</keyword>
<dbReference type="Gene3D" id="3.40.50.1820">
    <property type="entry name" value="alpha/beta hydrolase"/>
    <property type="match status" value="1"/>
</dbReference>
<protein>
    <submittedName>
        <fullName evidence="4">Sn1-specific diacylglycerol lipase</fullName>
        <ecNumber evidence="4">3.1.1.-</ecNumber>
    </submittedName>
</protein>
<feature type="domain" description="DUF7358" evidence="3">
    <location>
        <begin position="16"/>
        <end position="244"/>
    </location>
</feature>
<organism evidence="4 5">
    <name type="scientific">Apostasia shenzhenica</name>
    <dbReference type="NCBI Taxonomy" id="1088818"/>
    <lineage>
        <taxon>Eukaryota</taxon>
        <taxon>Viridiplantae</taxon>
        <taxon>Streptophyta</taxon>
        <taxon>Embryophyta</taxon>
        <taxon>Tracheophyta</taxon>
        <taxon>Spermatophyta</taxon>
        <taxon>Magnoliopsida</taxon>
        <taxon>Liliopsida</taxon>
        <taxon>Asparagales</taxon>
        <taxon>Orchidaceae</taxon>
        <taxon>Apostasioideae</taxon>
        <taxon>Apostasia</taxon>
    </lineage>
</organism>
<dbReference type="PANTHER" id="PTHR47030:SF2">
    <property type="entry name" value="LIPASE CLASS 3 FAMILY PROTEIN"/>
    <property type="match status" value="1"/>
</dbReference>
<keyword evidence="5" id="KW-1185">Reference proteome</keyword>
<dbReference type="SUPFAM" id="SSF53474">
    <property type="entry name" value="alpha/beta-Hydrolases"/>
    <property type="match status" value="1"/>
</dbReference>
<gene>
    <name evidence="4" type="ORF">AXF42_Ash014598</name>
</gene>
<name>A0A2I0AKE2_9ASPA</name>
<feature type="domain" description="Fungal lipase-type" evidence="2">
    <location>
        <begin position="353"/>
        <end position="494"/>
    </location>
</feature>
<dbReference type="AlphaFoldDB" id="A0A2I0AKE2"/>
<evidence type="ECO:0000313" key="4">
    <source>
        <dbReference type="EMBL" id="PKA55926.1"/>
    </source>
</evidence>
<dbReference type="EC" id="3.1.1.-" evidence="4"/>
<keyword evidence="4" id="KW-0378">Hydrolase</keyword>
<evidence type="ECO:0000259" key="2">
    <source>
        <dbReference type="Pfam" id="PF01764"/>
    </source>
</evidence>